<dbReference type="AlphaFoldDB" id="A0A0F9K276"/>
<dbReference type="EMBL" id="LAZR01016256">
    <property type="protein sequence ID" value="KKM05288.1"/>
    <property type="molecule type" value="Genomic_DNA"/>
</dbReference>
<sequence>MMYQDQESVLGLGLGVPPMAEVKRIFYYPHEMAAVQGQKLALEETLDDLRASLAVPRQSKVGSWWGRLWRLMVN</sequence>
<gene>
    <name evidence="1" type="ORF">LCGC14_1755650</name>
</gene>
<protein>
    <submittedName>
        <fullName evidence="1">Uncharacterized protein</fullName>
    </submittedName>
</protein>
<accession>A0A0F9K276</accession>
<comment type="caution">
    <text evidence="1">The sequence shown here is derived from an EMBL/GenBank/DDBJ whole genome shotgun (WGS) entry which is preliminary data.</text>
</comment>
<reference evidence="1" key="1">
    <citation type="journal article" date="2015" name="Nature">
        <title>Complex archaea that bridge the gap between prokaryotes and eukaryotes.</title>
        <authorList>
            <person name="Spang A."/>
            <person name="Saw J.H."/>
            <person name="Jorgensen S.L."/>
            <person name="Zaremba-Niedzwiedzka K."/>
            <person name="Martijn J."/>
            <person name="Lind A.E."/>
            <person name="van Eijk R."/>
            <person name="Schleper C."/>
            <person name="Guy L."/>
            <person name="Ettema T.J."/>
        </authorList>
    </citation>
    <scope>NUCLEOTIDE SEQUENCE</scope>
</reference>
<evidence type="ECO:0000313" key="1">
    <source>
        <dbReference type="EMBL" id="KKM05288.1"/>
    </source>
</evidence>
<proteinExistence type="predicted"/>
<name>A0A0F9K276_9ZZZZ</name>
<organism evidence="1">
    <name type="scientific">marine sediment metagenome</name>
    <dbReference type="NCBI Taxonomy" id="412755"/>
    <lineage>
        <taxon>unclassified sequences</taxon>
        <taxon>metagenomes</taxon>
        <taxon>ecological metagenomes</taxon>
    </lineage>
</organism>